<dbReference type="AlphaFoldDB" id="A0A897MVW1"/>
<dbReference type="GeneID" id="68853711"/>
<proteinExistence type="predicted"/>
<keyword evidence="2" id="KW-1003">Cell membrane</keyword>
<dbReference type="EMBL" id="CP064787">
    <property type="protein sequence ID" value="QSG04411.1"/>
    <property type="molecule type" value="Genomic_DNA"/>
</dbReference>
<evidence type="ECO:0000313" key="9">
    <source>
        <dbReference type="EMBL" id="QSG04411.1"/>
    </source>
</evidence>
<feature type="transmembrane region" description="Helical" evidence="7">
    <location>
        <begin position="529"/>
        <end position="550"/>
    </location>
</feature>
<dbReference type="PANTHER" id="PTHR42682">
    <property type="entry name" value="HYDROGENASE-4 COMPONENT F"/>
    <property type="match status" value="1"/>
</dbReference>
<evidence type="ECO:0000256" key="2">
    <source>
        <dbReference type="ARBA" id="ARBA00022475"/>
    </source>
</evidence>
<dbReference type="PRINTS" id="PR01437">
    <property type="entry name" value="NUOXDRDTASE4"/>
</dbReference>
<dbReference type="Proteomes" id="UP000663525">
    <property type="component" value="Chromosome"/>
</dbReference>
<evidence type="ECO:0000256" key="1">
    <source>
        <dbReference type="ARBA" id="ARBA00004651"/>
    </source>
</evidence>
<gene>
    <name evidence="9" type="primary">nuoM</name>
    <name evidence="9" type="ORF">HSR121_0050</name>
</gene>
<dbReference type="GO" id="GO:0016491">
    <property type="term" value="F:oxidoreductase activity"/>
    <property type="evidence" value="ECO:0007669"/>
    <property type="project" value="UniProtKB-KW"/>
</dbReference>
<evidence type="ECO:0000256" key="6">
    <source>
        <dbReference type="ARBA" id="ARBA00023136"/>
    </source>
</evidence>
<feature type="transmembrane region" description="Helical" evidence="7">
    <location>
        <begin position="447"/>
        <end position="467"/>
    </location>
</feature>
<feature type="transmembrane region" description="Helical" evidence="7">
    <location>
        <begin position="143"/>
        <end position="162"/>
    </location>
</feature>
<organism evidence="9 10">
    <name type="scientific">Halapricum desulfuricans</name>
    <dbReference type="NCBI Taxonomy" id="2841257"/>
    <lineage>
        <taxon>Archaea</taxon>
        <taxon>Methanobacteriati</taxon>
        <taxon>Methanobacteriota</taxon>
        <taxon>Stenosarchaea group</taxon>
        <taxon>Halobacteria</taxon>
        <taxon>Halobacteriales</taxon>
        <taxon>Haloarculaceae</taxon>
        <taxon>Halapricum</taxon>
    </lineage>
</organism>
<evidence type="ECO:0000259" key="8">
    <source>
        <dbReference type="Pfam" id="PF00361"/>
    </source>
</evidence>
<feature type="transmembrane region" description="Helical" evidence="7">
    <location>
        <begin position="182"/>
        <end position="201"/>
    </location>
</feature>
<dbReference type="PANTHER" id="PTHR42682:SF4">
    <property type="entry name" value="NADH-UBIQUINONE_PLASTOQUINONE"/>
    <property type="match status" value="1"/>
</dbReference>
<dbReference type="RefSeq" id="WP_229113883.1">
    <property type="nucleotide sequence ID" value="NZ_CP064787.1"/>
</dbReference>
<sequence>MIVPPALLLLVAAAVAAVVPRRTGHVVGVLAALGALVVALTTPLGAATDATLFGFPARPVAVDGFTRVVGGALAFIAAANTVYAYGSGADRRETAIALAYAGASLGAVFAGDWLTLVVCWELMAVAATVLVWRSTAGRAGYRYAVYHQIGGALLIAGVVSHYAATGSFVYAEGIATGLPRLLAAAGVLVNVGMLGAHVWIVDTYPRPSVTASVVLCGLTTKVGVYTLVRVVPDRNVPLAYAGGAMLLFGVTMAILQTDLRRLLSYHIVSQVGYMVAGVGVASGLGYGGAMAHLANNVLYKTLLFMVAGVVLIETGTENLKKLGGLGRAMPATAAAFAVAALAISGIPGFSGFVSKGMVVDSVDAAGLDALWWTLLLGGVGTVISFAKIAYYAFARADPYGRDPGRATPAQVVAMSSIAVVVVGFGLAPDRLLDLLPAGGDAAKVFAASQFEKALGVAAVGLVAFAGLRRPLKRVTAVPDLDRVYHPAGAVLRDGVVRATTAVADALDWSRRSAGVVIHRTTRVDVGRPASIGQSVLLLTLVTALVIVFLLS</sequence>
<feature type="transmembrane region" description="Helical" evidence="7">
    <location>
        <begin position="238"/>
        <end position="259"/>
    </location>
</feature>
<feature type="transmembrane region" description="Helical" evidence="7">
    <location>
        <begin position="98"/>
        <end position="131"/>
    </location>
</feature>
<accession>A0A897MVW1</accession>
<keyword evidence="5" id="KW-0560">Oxidoreductase</keyword>
<protein>
    <submittedName>
        <fullName evidence="9">NADH:ubiquinone oxidoreductase subunit 4 (Chain M)</fullName>
    </submittedName>
</protein>
<dbReference type="Pfam" id="PF00361">
    <property type="entry name" value="Proton_antipo_M"/>
    <property type="match status" value="1"/>
</dbReference>
<feature type="transmembrane region" description="Helical" evidence="7">
    <location>
        <begin position="271"/>
        <end position="291"/>
    </location>
</feature>
<feature type="transmembrane region" description="Helical" evidence="7">
    <location>
        <begin position="26"/>
        <end position="47"/>
    </location>
</feature>
<dbReference type="InterPro" id="IPR052175">
    <property type="entry name" value="ComplexI-like_HydComp"/>
</dbReference>
<dbReference type="InterPro" id="IPR001750">
    <property type="entry name" value="ND/Mrp_TM"/>
</dbReference>
<comment type="subcellular location">
    <subcellularLocation>
        <location evidence="1">Cell membrane</location>
        <topology evidence="1">Multi-pass membrane protein</topology>
    </subcellularLocation>
</comment>
<reference evidence="9" key="1">
    <citation type="submission" date="2020-11" db="EMBL/GenBank/DDBJ databases">
        <title>Carbohydrate-dependent, anaerobic sulfur respiration: A novel catabolism in halophilic archaea.</title>
        <authorList>
            <person name="Sorokin D.Y."/>
            <person name="Messina E."/>
            <person name="Smedile F."/>
            <person name="La Cono V."/>
            <person name="Hallsworth J.E."/>
            <person name="Yakimov M.M."/>
        </authorList>
    </citation>
    <scope>NUCLEOTIDE SEQUENCE</scope>
    <source>
        <strain evidence="9">HSR12-1</strain>
    </source>
</reference>
<keyword evidence="3 7" id="KW-0812">Transmembrane</keyword>
<name>A0A897MVW1_9EURY</name>
<feature type="transmembrane region" description="Helical" evidence="7">
    <location>
        <begin position="328"/>
        <end position="349"/>
    </location>
</feature>
<dbReference type="InterPro" id="IPR003918">
    <property type="entry name" value="NADH_UbQ_OxRdtase"/>
</dbReference>
<keyword evidence="9" id="KW-0830">Ubiquinone</keyword>
<feature type="transmembrane region" description="Helical" evidence="7">
    <location>
        <begin position="68"/>
        <end position="86"/>
    </location>
</feature>
<evidence type="ECO:0000256" key="5">
    <source>
        <dbReference type="ARBA" id="ARBA00023002"/>
    </source>
</evidence>
<evidence type="ECO:0000256" key="4">
    <source>
        <dbReference type="ARBA" id="ARBA00022989"/>
    </source>
</evidence>
<feature type="transmembrane region" description="Helical" evidence="7">
    <location>
        <begin position="369"/>
        <end position="394"/>
    </location>
</feature>
<dbReference type="GO" id="GO:0008137">
    <property type="term" value="F:NADH dehydrogenase (ubiquinone) activity"/>
    <property type="evidence" value="ECO:0007669"/>
    <property type="project" value="InterPro"/>
</dbReference>
<evidence type="ECO:0000313" key="10">
    <source>
        <dbReference type="Proteomes" id="UP000663525"/>
    </source>
</evidence>
<dbReference type="GO" id="GO:0005886">
    <property type="term" value="C:plasma membrane"/>
    <property type="evidence" value="ECO:0007669"/>
    <property type="project" value="UniProtKB-SubCell"/>
</dbReference>
<dbReference type="GO" id="GO:0042773">
    <property type="term" value="P:ATP synthesis coupled electron transport"/>
    <property type="evidence" value="ECO:0007669"/>
    <property type="project" value="InterPro"/>
</dbReference>
<keyword evidence="6 7" id="KW-0472">Membrane</keyword>
<feature type="transmembrane region" description="Helical" evidence="7">
    <location>
        <begin position="406"/>
        <end position="427"/>
    </location>
</feature>
<evidence type="ECO:0000256" key="3">
    <source>
        <dbReference type="ARBA" id="ARBA00022692"/>
    </source>
</evidence>
<evidence type="ECO:0000256" key="7">
    <source>
        <dbReference type="SAM" id="Phobius"/>
    </source>
</evidence>
<feature type="transmembrane region" description="Helical" evidence="7">
    <location>
        <begin position="297"/>
        <end position="316"/>
    </location>
</feature>
<feature type="domain" description="NADH:quinone oxidoreductase/Mrp antiporter transmembrane" evidence="8">
    <location>
        <begin position="110"/>
        <end position="383"/>
    </location>
</feature>
<keyword evidence="4 7" id="KW-1133">Transmembrane helix</keyword>